<dbReference type="OrthoDB" id="52716at2157"/>
<name>L0HGS8_METFS</name>
<dbReference type="AlphaFoldDB" id="L0HGS8"/>
<dbReference type="KEGG" id="mfo:Metfor_1500"/>
<accession>L0HGS8</accession>
<dbReference type="InParanoid" id="L0HGS8"/>
<protein>
    <submittedName>
        <fullName evidence="2">Sugar-specific transcriptional regulator TrmB</fullName>
    </submittedName>
</protein>
<gene>
    <name evidence="2" type="ordered locus">Metfor_1500</name>
</gene>
<dbReference type="PANTHER" id="PTHR40705">
    <property type="entry name" value="TRNA(ILE2) 2-AGMATINYLCYTIDINE SYNTHETASE TIAS"/>
    <property type="match status" value="1"/>
</dbReference>
<dbReference type="eggNOG" id="arCOG01116">
    <property type="taxonomic scope" value="Archaea"/>
</dbReference>
<evidence type="ECO:0000259" key="1">
    <source>
        <dbReference type="Pfam" id="PF22641"/>
    </source>
</evidence>
<keyword evidence="3" id="KW-1185">Reference proteome</keyword>
<evidence type="ECO:0000313" key="3">
    <source>
        <dbReference type="Proteomes" id="UP000010824"/>
    </source>
</evidence>
<proteinExistence type="predicted"/>
<dbReference type="HOGENOM" id="CLU_065511_0_0_2"/>
<evidence type="ECO:0000313" key="2">
    <source>
        <dbReference type="EMBL" id="AGB02533.1"/>
    </source>
</evidence>
<dbReference type="RefSeq" id="WP_015285496.1">
    <property type="nucleotide sequence ID" value="NC_019943.1"/>
</dbReference>
<dbReference type="Pfam" id="PF22641">
    <property type="entry name" value="TiaS_TCKD"/>
    <property type="match status" value="1"/>
</dbReference>
<dbReference type="GeneID" id="14307889"/>
<sequence length="368" mass="39642">MSSVLEHRRDYLRLMRQFTLDKGFFTVTDIQKAAGIPRSTAQDWVTRLLREGCVLLRGEKRGRSPARYAAISAVPQSTCRRIFTTVDDTCVEIYHDCMSGACAAFCGHHHALAGGVLTSVERDGTLLRESGSLGSSELSIGLFPKSAVGVCGIERKNDLIVQHIRCIGGPAYSLSDMMGRAEGVVHVESQHNGHLVEGRVCTQALMKVTIGIDDTDSHEGGATFALALALLNHVSRIKGVLPISHHVAMLNPAVFRKTAGNSASFIEVAVQPGRYAALVEKTQKFLADESVSAEWGLAVRKGLVVPEGLREYGRMVRTRVIPRTITEATAESFGIQLIGGEGVIGALGAVALTGLSHDILLDPTRNDF</sequence>
<reference evidence="2 3" key="2">
    <citation type="journal article" date="2014" name="Genome Announc.">
        <title>Complete Genome Sequence of Methanoregula formicica SMSPT, a Mesophilic Hydrogenotrophic Methanogen Isolated from a Methanogenic Upflow Anaerobic Sludge Blanket Reactor.</title>
        <authorList>
            <person name="Yamamoto K."/>
            <person name="Tamaki H."/>
            <person name="Cadillo-Quiroz H."/>
            <person name="Imachi H."/>
            <person name="Kyrpides N."/>
            <person name="Woyke T."/>
            <person name="Goodwin L."/>
            <person name="Zinder S.H."/>
            <person name="Kamagata Y."/>
            <person name="Liu W.T."/>
        </authorList>
    </citation>
    <scope>NUCLEOTIDE SEQUENCE [LARGE SCALE GENOMIC DNA]</scope>
    <source>
        <strain evidence="3">DSM 22288 / NBRC 105244 / SMSP</strain>
    </source>
</reference>
<reference evidence="3" key="1">
    <citation type="submission" date="2011-12" db="EMBL/GenBank/DDBJ databases">
        <title>Complete sequence of Methanoregula formicicum SMSP.</title>
        <authorList>
            <person name="Lucas S."/>
            <person name="Han J."/>
            <person name="Lapidus A."/>
            <person name="Cheng J.-F."/>
            <person name="Goodwin L."/>
            <person name="Pitluck S."/>
            <person name="Peters L."/>
            <person name="Ovchinnikova G."/>
            <person name="Teshima H."/>
            <person name="Detter J.C."/>
            <person name="Han C."/>
            <person name="Tapia R."/>
            <person name="Land M."/>
            <person name="Hauser L."/>
            <person name="Kyrpides N."/>
            <person name="Ivanova N."/>
            <person name="Pagani I."/>
            <person name="Imachi H."/>
            <person name="Tamaki H."/>
            <person name="Sekiguchi Y."/>
            <person name="Kamagata Y."/>
            <person name="Cadillo-Quiroz H."/>
            <person name="Zinder S."/>
            <person name="Liu W.-T."/>
            <person name="Woyke T."/>
        </authorList>
    </citation>
    <scope>NUCLEOTIDE SEQUENCE [LARGE SCALE GENOMIC DNA]</scope>
    <source>
        <strain evidence="3">DSM 22288 / NBRC 105244 / SMSP</strain>
    </source>
</reference>
<dbReference type="Gene3D" id="3.30.70.2200">
    <property type="match status" value="1"/>
</dbReference>
<feature type="domain" description="TiaS-like TCKD" evidence="1">
    <location>
        <begin position="210"/>
        <end position="270"/>
    </location>
</feature>
<organism evidence="2 3">
    <name type="scientific">Methanoregula formicica (strain DSM 22288 / NBRC 105244 / SMSP)</name>
    <dbReference type="NCBI Taxonomy" id="593750"/>
    <lineage>
        <taxon>Archaea</taxon>
        <taxon>Methanobacteriati</taxon>
        <taxon>Methanobacteriota</taxon>
        <taxon>Stenosarchaea group</taxon>
        <taxon>Methanomicrobia</taxon>
        <taxon>Methanomicrobiales</taxon>
        <taxon>Methanoregulaceae</taxon>
        <taxon>Methanoregula</taxon>
    </lineage>
</organism>
<dbReference type="PANTHER" id="PTHR40705:SF2">
    <property type="entry name" value="DUF1743 DOMAIN-CONTAINING PROTEIN"/>
    <property type="match status" value="1"/>
</dbReference>
<dbReference type="EMBL" id="CP003167">
    <property type="protein sequence ID" value="AGB02533.1"/>
    <property type="molecule type" value="Genomic_DNA"/>
</dbReference>
<dbReference type="STRING" id="593750.Metfor_1500"/>
<dbReference type="InterPro" id="IPR053870">
    <property type="entry name" value="TiaS-like_TCKD"/>
</dbReference>
<dbReference type="InterPro" id="IPR036388">
    <property type="entry name" value="WH-like_DNA-bd_sf"/>
</dbReference>
<dbReference type="Proteomes" id="UP000010824">
    <property type="component" value="Chromosome"/>
</dbReference>
<dbReference type="Gene3D" id="1.10.10.10">
    <property type="entry name" value="Winged helix-like DNA-binding domain superfamily/Winged helix DNA-binding domain"/>
    <property type="match status" value="1"/>
</dbReference>